<feature type="signal peptide" evidence="5">
    <location>
        <begin position="1"/>
        <end position="17"/>
    </location>
</feature>
<dbReference type="InterPro" id="IPR039675">
    <property type="entry name" value="CILP1/CILP2"/>
</dbReference>
<dbReference type="InterPro" id="IPR025155">
    <property type="entry name" value="WxxW_domain"/>
</dbReference>
<evidence type="ECO:0000259" key="6">
    <source>
        <dbReference type="Pfam" id="PF13330"/>
    </source>
</evidence>
<comment type="subcellular location">
    <subcellularLocation>
        <location evidence="1">Secreted</location>
    </subcellularLocation>
</comment>
<reference evidence="7" key="1">
    <citation type="journal article" date="2016" name="Nat. Commun.">
        <title>The channel catfish genome sequence provides insights into the evolution of scale formation in teleosts.</title>
        <authorList>
            <person name="Liu Z."/>
            <person name="Liu S."/>
            <person name="Yao J."/>
            <person name="Bao L."/>
            <person name="Zhang J."/>
            <person name="Li Y."/>
            <person name="Jiang C."/>
            <person name="Sun L."/>
            <person name="Wang R."/>
            <person name="Zhang Y."/>
            <person name="Zhou T."/>
            <person name="Zeng Q."/>
            <person name="Fu Q."/>
            <person name="Gao S."/>
            <person name="Li N."/>
            <person name="Koren S."/>
            <person name="Jiang Y."/>
            <person name="Zimin A."/>
            <person name="Xu P."/>
            <person name="Phillippy A.M."/>
            <person name="Geng X."/>
            <person name="Song L."/>
            <person name="Sun F."/>
            <person name="Li C."/>
            <person name="Wang X."/>
            <person name="Chen A."/>
            <person name="Jin Y."/>
            <person name="Yuan Z."/>
            <person name="Yang Y."/>
            <person name="Tan S."/>
            <person name="Peatman E."/>
            <person name="Lu J."/>
            <person name="Qin Z."/>
            <person name="Dunham R."/>
            <person name="Li Z."/>
            <person name="Sonstegard T."/>
            <person name="Feng J."/>
            <person name="Danzmann R.G."/>
            <person name="Schroeder S."/>
            <person name="Scheffler B."/>
            <person name="Duke M.V."/>
            <person name="Ballard L."/>
            <person name="Kucuktas H."/>
            <person name="Kaltenboeck L."/>
            <person name="Liu H."/>
            <person name="Armbruster J."/>
            <person name="Xie Y."/>
            <person name="Kirby M.L."/>
            <person name="Tian Y."/>
            <person name="Flanagan M.E."/>
            <person name="Mu W."/>
            <person name="Waldbieser G.C."/>
        </authorList>
    </citation>
    <scope>NUCLEOTIDE SEQUENCE [LARGE SCALE GENOMIC DNA]</scope>
    <source>
        <strain evidence="7">SDA103</strain>
    </source>
</reference>
<name>A0A9F7R1I8_ICTPU</name>
<evidence type="ECO:0000256" key="5">
    <source>
        <dbReference type="SAM" id="SignalP"/>
    </source>
</evidence>
<feature type="chain" id="PRO_5039942430" evidence="5">
    <location>
        <begin position="18"/>
        <end position="124"/>
    </location>
</feature>
<dbReference type="OrthoDB" id="6049857at2759"/>
<evidence type="ECO:0000256" key="1">
    <source>
        <dbReference type="ARBA" id="ARBA00004613"/>
    </source>
</evidence>
<dbReference type="Pfam" id="PF13330">
    <property type="entry name" value="Mucin2_WxxW"/>
    <property type="match status" value="1"/>
</dbReference>
<keyword evidence="7" id="KW-1185">Reference proteome</keyword>
<evidence type="ECO:0000256" key="3">
    <source>
        <dbReference type="ARBA" id="ARBA00022729"/>
    </source>
</evidence>
<dbReference type="GO" id="GO:0005576">
    <property type="term" value="C:extracellular region"/>
    <property type="evidence" value="ECO:0007669"/>
    <property type="project" value="UniProtKB-SubCell"/>
</dbReference>
<sequence length="124" mass="13872">MKLLIFGVILIATHTGAQDLEKRPAVCYTQWFDRDNPTGNGDYETLKDLRAEYPKKICSKPLTIQAATLTGVPAESIGQVFQVYDTVLGFACVNSQQKNDECCLDYKVRFGCPCPWPPIKPEVE</sequence>
<gene>
    <name evidence="8" type="primary">LOC128632930</name>
</gene>
<dbReference type="RefSeq" id="XP_053537080.1">
    <property type="nucleotide sequence ID" value="XM_053681105.1"/>
</dbReference>
<proteinExistence type="predicted"/>
<dbReference type="KEGG" id="ipu:128632930"/>
<evidence type="ECO:0000256" key="4">
    <source>
        <dbReference type="ARBA" id="ARBA00023180"/>
    </source>
</evidence>
<dbReference type="PANTHER" id="PTHR15031:SF4">
    <property type="entry name" value="CARTILAGE INTERMEDIATE LAYER PROTEIN 1"/>
    <property type="match status" value="1"/>
</dbReference>
<evidence type="ECO:0000313" key="8">
    <source>
        <dbReference type="RefSeq" id="XP_053537080.1"/>
    </source>
</evidence>
<dbReference type="AlphaFoldDB" id="A0A9F7R1I8"/>
<evidence type="ECO:0000256" key="2">
    <source>
        <dbReference type="ARBA" id="ARBA00022525"/>
    </source>
</evidence>
<reference evidence="8" key="2">
    <citation type="submission" date="2025-08" db="UniProtKB">
        <authorList>
            <consortium name="RefSeq"/>
        </authorList>
    </citation>
    <scope>IDENTIFICATION</scope>
    <source>
        <tissue evidence="8">Blood</tissue>
    </source>
</reference>
<dbReference type="Proteomes" id="UP000221080">
    <property type="component" value="Chromosome 6"/>
</dbReference>
<keyword evidence="3 5" id="KW-0732">Signal</keyword>
<protein>
    <submittedName>
        <fullName evidence="8">Cartilage intermediate layer protein 1 isoform X1</fullName>
    </submittedName>
</protein>
<dbReference type="PANTHER" id="PTHR15031">
    <property type="entry name" value="CARTILAGE INTERMEDIATE LAYER PROTEIN CLIP"/>
    <property type="match status" value="1"/>
</dbReference>
<evidence type="ECO:0000313" key="7">
    <source>
        <dbReference type="Proteomes" id="UP000221080"/>
    </source>
</evidence>
<dbReference type="GeneID" id="128632930"/>
<keyword evidence="2" id="KW-0964">Secreted</keyword>
<accession>A0A9F7R1I8</accession>
<organism evidence="7 8">
    <name type="scientific">Ictalurus punctatus</name>
    <name type="common">Channel catfish</name>
    <name type="synonym">Silurus punctatus</name>
    <dbReference type="NCBI Taxonomy" id="7998"/>
    <lineage>
        <taxon>Eukaryota</taxon>
        <taxon>Metazoa</taxon>
        <taxon>Chordata</taxon>
        <taxon>Craniata</taxon>
        <taxon>Vertebrata</taxon>
        <taxon>Euteleostomi</taxon>
        <taxon>Actinopterygii</taxon>
        <taxon>Neopterygii</taxon>
        <taxon>Teleostei</taxon>
        <taxon>Ostariophysi</taxon>
        <taxon>Siluriformes</taxon>
        <taxon>Ictaluridae</taxon>
        <taxon>Ictalurus</taxon>
    </lineage>
</organism>
<feature type="domain" description="WxxW" evidence="6">
    <location>
        <begin position="29"/>
        <end position="112"/>
    </location>
</feature>
<keyword evidence="4" id="KW-0325">Glycoprotein</keyword>